<dbReference type="AlphaFoldDB" id="A0A1H5GW63"/>
<dbReference type="GO" id="GO:0003700">
    <property type="term" value="F:DNA-binding transcription factor activity"/>
    <property type="evidence" value="ECO:0007669"/>
    <property type="project" value="InterPro"/>
</dbReference>
<evidence type="ECO:0000256" key="1">
    <source>
        <dbReference type="ARBA" id="ARBA00023015"/>
    </source>
</evidence>
<evidence type="ECO:0000313" key="5">
    <source>
        <dbReference type="EMBL" id="SEE19969.1"/>
    </source>
</evidence>
<proteinExistence type="predicted"/>
<evidence type="ECO:0000313" key="6">
    <source>
        <dbReference type="Proteomes" id="UP000199220"/>
    </source>
</evidence>
<accession>A0A1H5GW63</accession>
<feature type="domain" description="HTH gntR-type" evidence="4">
    <location>
        <begin position="1"/>
        <end position="68"/>
    </location>
</feature>
<dbReference type="PRINTS" id="PR00035">
    <property type="entry name" value="HTHGNTR"/>
</dbReference>
<dbReference type="EMBL" id="FNTX01000001">
    <property type="protein sequence ID" value="SEE19969.1"/>
    <property type="molecule type" value="Genomic_DNA"/>
</dbReference>
<dbReference type="InterPro" id="IPR000524">
    <property type="entry name" value="Tscrpt_reg_HTH_GntR"/>
</dbReference>
<evidence type="ECO:0000259" key="4">
    <source>
        <dbReference type="PROSITE" id="PS50949"/>
    </source>
</evidence>
<protein>
    <submittedName>
        <fullName evidence="5">DNA-binding transcriptional regulator, GntR family</fullName>
    </submittedName>
</protein>
<dbReference type="SUPFAM" id="SSF48008">
    <property type="entry name" value="GntR ligand-binding domain-like"/>
    <property type="match status" value="1"/>
</dbReference>
<keyword evidence="3" id="KW-0804">Transcription</keyword>
<dbReference type="Pfam" id="PF07729">
    <property type="entry name" value="FCD"/>
    <property type="match status" value="1"/>
</dbReference>
<evidence type="ECO:0000256" key="2">
    <source>
        <dbReference type="ARBA" id="ARBA00023125"/>
    </source>
</evidence>
<name>A0A1H5GW63_9MICO</name>
<dbReference type="InterPro" id="IPR036388">
    <property type="entry name" value="WH-like_DNA-bd_sf"/>
</dbReference>
<dbReference type="RefSeq" id="WP_089772586.1">
    <property type="nucleotide sequence ID" value="NZ_FNTX01000001.1"/>
</dbReference>
<sequence>MDVRTETYQWVKSYIASLPRDQGTFLNEAEIAKEAGASRTPVREAFMRLQSEGLLERIPHRGAYVPPLPDSEIRAVMQARSMIETWAVDTLLTGAKPVPLDELDELLERQAGLWSAPVQFIELDREFHSRIVAAAGNAVIDQFYGELRDRQLRMGVYAVSSTEDRAARVVEEHRQIVDQLRTGDAIGARGATDDHLQNTLEAMLG</sequence>
<dbReference type="SMART" id="SM00345">
    <property type="entry name" value="HTH_GNTR"/>
    <property type="match status" value="1"/>
</dbReference>
<gene>
    <name evidence="5" type="ORF">SAMN04488554_1779</name>
</gene>
<dbReference type="InterPro" id="IPR008920">
    <property type="entry name" value="TF_FadR/GntR_C"/>
</dbReference>
<dbReference type="Gene3D" id="1.20.120.530">
    <property type="entry name" value="GntR ligand-binding domain-like"/>
    <property type="match status" value="1"/>
</dbReference>
<evidence type="ECO:0000256" key="3">
    <source>
        <dbReference type="ARBA" id="ARBA00023163"/>
    </source>
</evidence>
<dbReference type="InterPro" id="IPR036390">
    <property type="entry name" value="WH_DNA-bd_sf"/>
</dbReference>
<keyword evidence="1" id="KW-0805">Transcription regulation</keyword>
<dbReference type="OrthoDB" id="8680240at2"/>
<dbReference type="SUPFAM" id="SSF46785">
    <property type="entry name" value="Winged helix' DNA-binding domain"/>
    <property type="match status" value="1"/>
</dbReference>
<dbReference type="PANTHER" id="PTHR43537:SF24">
    <property type="entry name" value="GLUCONATE OPERON TRANSCRIPTIONAL REPRESSOR"/>
    <property type="match status" value="1"/>
</dbReference>
<organism evidence="5 6">
    <name type="scientific">Ruania alba</name>
    <dbReference type="NCBI Taxonomy" id="648782"/>
    <lineage>
        <taxon>Bacteria</taxon>
        <taxon>Bacillati</taxon>
        <taxon>Actinomycetota</taxon>
        <taxon>Actinomycetes</taxon>
        <taxon>Micrococcales</taxon>
        <taxon>Ruaniaceae</taxon>
        <taxon>Ruania</taxon>
    </lineage>
</organism>
<dbReference type="Proteomes" id="UP000199220">
    <property type="component" value="Unassembled WGS sequence"/>
</dbReference>
<dbReference type="Pfam" id="PF00392">
    <property type="entry name" value="GntR"/>
    <property type="match status" value="1"/>
</dbReference>
<dbReference type="STRING" id="648782.SAMN04488554_1779"/>
<reference evidence="6" key="1">
    <citation type="submission" date="2016-10" db="EMBL/GenBank/DDBJ databases">
        <authorList>
            <person name="Varghese N."/>
            <person name="Submissions S."/>
        </authorList>
    </citation>
    <scope>NUCLEOTIDE SEQUENCE [LARGE SCALE GENOMIC DNA]</scope>
    <source>
        <strain evidence="6">DSM 21368</strain>
    </source>
</reference>
<dbReference type="SMART" id="SM00895">
    <property type="entry name" value="FCD"/>
    <property type="match status" value="1"/>
</dbReference>
<dbReference type="Gene3D" id="1.10.10.10">
    <property type="entry name" value="Winged helix-like DNA-binding domain superfamily/Winged helix DNA-binding domain"/>
    <property type="match status" value="1"/>
</dbReference>
<keyword evidence="2 5" id="KW-0238">DNA-binding</keyword>
<dbReference type="GO" id="GO:0003677">
    <property type="term" value="F:DNA binding"/>
    <property type="evidence" value="ECO:0007669"/>
    <property type="project" value="UniProtKB-KW"/>
</dbReference>
<dbReference type="PROSITE" id="PS50949">
    <property type="entry name" value="HTH_GNTR"/>
    <property type="match status" value="1"/>
</dbReference>
<dbReference type="InterPro" id="IPR011711">
    <property type="entry name" value="GntR_C"/>
</dbReference>
<keyword evidence="6" id="KW-1185">Reference proteome</keyword>
<dbReference type="PANTHER" id="PTHR43537">
    <property type="entry name" value="TRANSCRIPTIONAL REGULATOR, GNTR FAMILY"/>
    <property type="match status" value="1"/>
</dbReference>